<proteinExistence type="predicted"/>
<dbReference type="Proteomes" id="UP000198773">
    <property type="component" value="Unassembled WGS sequence"/>
</dbReference>
<dbReference type="STRING" id="152573.SAMN04488051_106255"/>
<sequence length="178" mass="20038">MELVVASFKRRQEKDNRATLQTGCLTVRIMARYSQKPAPLNQLFDKLPLLQQQQSLSQLQQFNQLLNQLLQQQAHGCQVARIYQGRAVILCQSAAWATRVKMQRDAILDNFRQKILPELGGLDIEITPKASIAPPPAAKAAQIPPVRDDACKRLQQLADASSGPLKAHIEQLIRRRNI</sequence>
<protein>
    <recommendedName>
        <fullName evidence="3">DUF721 domain-containing protein</fullName>
    </recommendedName>
</protein>
<evidence type="ECO:0000313" key="2">
    <source>
        <dbReference type="Proteomes" id="UP000198773"/>
    </source>
</evidence>
<gene>
    <name evidence="1" type="ORF">SAMN04488051_106255</name>
</gene>
<evidence type="ECO:0008006" key="3">
    <source>
        <dbReference type="Google" id="ProtNLM"/>
    </source>
</evidence>
<keyword evidence="2" id="KW-1185">Reference proteome</keyword>
<name>A0A1H4E739_ALKAM</name>
<dbReference type="InterPro" id="IPR007922">
    <property type="entry name" value="DciA-like"/>
</dbReference>
<dbReference type="EMBL" id="FNRM01000006">
    <property type="protein sequence ID" value="SEA80881.1"/>
    <property type="molecule type" value="Genomic_DNA"/>
</dbReference>
<reference evidence="1 2" key="1">
    <citation type="submission" date="2016-10" db="EMBL/GenBank/DDBJ databases">
        <authorList>
            <person name="de Groot N.N."/>
        </authorList>
    </citation>
    <scope>NUCLEOTIDE SEQUENCE [LARGE SCALE GENOMIC DNA]</scope>
    <source>
        <strain evidence="1 2">CGMCC 1.3430</strain>
    </source>
</reference>
<dbReference type="AlphaFoldDB" id="A0A1H4E739"/>
<evidence type="ECO:0000313" key="1">
    <source>
        <dbReference type="EMBL" id="SEA80881.1"/>
    </source>
</evidence>
<accession>A0A1H4E739</accession>
<dbReference type="RefSeq" id="WP_245785735.1">
    <property type="nucleotide sequence ID" value="NZ_FNRM01000006.1"/>
</dbReference>
<organism evidence="1 2">
    <name type="scientific">Alkalimonas amylolytica</name>
    <dbReference type="NCBI Taxonomy" id="152573"/>
    <lineage>
        <taxon>Bacteria</taxon>
        <taxon>Pseudomonadati</taxon>
        <taxon>Pseudomonadota</taxon>
        <taxon>Gammaproteobacteria</taxon>
        <taxon>Alkalimonas</taxon>
    </lineage>
</organism>
<dbReference type="Pfam" id="PF05258">
    <property type="entry name" value="DciA"/>
    <property type="match status" value="1"/>
</dbReference>